<keyword evidence="15" id="KW-1185">Reference proteome</keyword>
<dbReference type="EMBL" id="CAIIXF020000005">
    <property type="protein sequence ID" value="CAH1783926.1"/>
    <property type="molecule type" value="Genomic_DNA"/>
</dbReference>
<dbReference type="PRINTS" id="PR01491">
    <property type="entry name" value="KVCHANNEL"/>
</dbReference>
<organism evidence="14 15">
    <name type="scientific">Owenia fusiformis</name>
    <name type="common">Polychaete worm</name>
    <dbReference type="NCBI Taxonomy" id="6347"/>
    <lineage>
        <taxon>Eukaryota</taxon>
        <taxon>Metazoa</taxon>
        <taxon>Spiralia</taxon>
        <taxon>Lophotrochozoa</taxon>
        <taxon>Annelida</taxon>
        <taxon>Polychaeta</taxon>
        <taxon>Sedentaria</taxon>
        <taxon>Canalipalpata</taxon>
        <taxon>Sabellida</taxon>
        <taxon>Oweniida</taxon>
        <taxon>Oweniidae</taxon>
        <taxon>Owenia</taxon>
    </lineage>
</organism>
<dbReference type="PANTHER" id="PTHR11537:SF155">
    <property type="entry name" value="POTASSIUM VOLTAGE-GATED CHANNEL SUBFAMILY A MEMBER 7"/>
    <property type="match status" value="1"/>
</dbReference>
<sequence length="472" mass="53871">MHMLHPFGSGPSGRGGDMFGRGRRGMGNFMSYFKSGIGNFSRNRQHHHHDYHHNRSSADSPNLKKRESILLDELESIAPSYVDPFDIDYHDCESSGCQRVIINVSGQRFETQLRTLGRYPQSLLGDPEKRHHFWDSRRHEYFLDHHRPTFQAILYFYQSGGWLRKPFEVPEDVWMDELEFYELPNDVIENYKRGEGYQVEEEVLPEIGWKRNIFLVFEDPNSSLMAKIVGTISVVIIVISIIAFCVETLPQFKDGLCVNVTIDGELKGLPDYTNPFFIVETICVFWFTIELIMRFISCPSKIDFAKNILNAFDLIAILPYFMTIATLVTMDSCDQASGNKSVLFLRVLRVFRVFKLSKHSAGLRILGLTIKASLRELGMFLFFLIVSMVLFSAAVYYAEFMNPDSQFPSIPHGFWWAVVTMTTVGYGDVVPLGVWGKLIGSVCVISGVLALSLPVPVIVANFSTFYSHTRNK</sequence>
<keyword evidence="2" id="KW-0813">Transport</keyword>
<feature type="transmembrane region" description="Helical" evidence="13">
    <location>
        <begin position="308"/>
        <end position="329"/>
    </location>
</feature>
<reference evidence="14" key="1">
    <citation type="submission" date="2022-03" db="EMBL/GenBank/DDBJ databases">
        <authorList>
            <person name="Martin C."/>
        </authorList>
    </citation>
    <scope>NUCLEOTIDE SEQUENCE</scope>
</reference>
<feature type="compositionally biased region" description="Basic residues" evidence="12">
    <location>
        <begin position="43"/>
        <end position="55"/>
    </location>
</feature>
<evidence type="ECO:0000256" key="12">
    <source>
        <dbReference type="SAM" id="MobiDB-lite"/>
    </source>
</evidence>
<keyword evidence="3" id="KW-0633">Potassium transport</keyword>
<feature type="region of interest" description="Disordered" evidence="12">
    <location>
        <begin position="43"/>
        <end position="63"/>
    </location>
</feature>
<evidence type="ECO:0000256" key="10">
    <source>
        <dbReference type="ARBA" id="ARBA00023136"/>
    </source>
</evidence>
<gene>
    <name evidence="14" type="ORF">OFUS_LOCUS10197</name>
</gene>
<feature type="transmembrane region" description="Helical" evidence="13">
    <location>
        <begin position="413"/>
        <end position="435"/>
    </location>
</feature>
<dbReference type="Pfam" id="PF02214">
    <property type="entry name" value="BTB_2"/>
    <property type="match status" value="1"/>
</dbReference>
<dbReference type="InterPro" id="IPR003131">
    <property type="entry name" value="T1-type_BTB"/>
</dbReference>
<dbReference type="Pfam" id="PF00520">
    <property type="entry name" value="Ion_trans"/>
    <property type="match status" value="1"/>
</dbReference>
<evidence type="ECO:0000256" key="8">
    <source>
        <dbReference type="ARBA" id="ARBA00022989"/>
    </source>
</evidence>
<keyword evidence="11" id="KW-0407">Ion channel</keyword>
<dbReference type="InterPro" id="IPR005821">
    <property type="entry name" value="Ion_trans_dom"/>
</dbReference>
<evidence type="ECO:0000256" key="13">
    <source>
        <dbReference type="SAM" id="Phobius"/>
    </source>
</evidence>
<feature type="transmembrane region" description="Helical" evidence="13">
    <location>
        <begin position="377"/>
        <end position="398"/>
    </location>
</feature>
<dbReference type="GO" id="GO:0005251">
    <property type="term" value="F:delayed rectifier potassium channel activity"/>
    <property type="evidence" value="ECO:0007669"/>
    <property type="project" value="TreeGrafter"/>
</dbReference>
<keyword evidence="5" id="KW-0631">Potassium channel</keyword>
<dbReference type="GO" id="GO:0051260">
    <property type="term" value="P:protein homooligomerization"/>
    <property type="evidence" value="ECO:0007669"/>
    <property type="project" value="InterPro"/>
</dbReference>
<evidence type="ECO:0000256" key="9">
    <source>
        <dbReference type="ARBA" id="ARBA00023065"/>
    </source>
</evidence>
<dbReference type="PRINTS" id="PR01496">
    <property type="entry name" value="SHAKERCHANEL"/>
</dbReference>
<dbReference type="FunFam" id="1.10.287.70:FF:000002">
    <property type="entry name" value="Potassium voltage-gated channel subfamily a member"/>
    <property type="match status" value="1"/>
</dbReference>
<comment type="caution">
    <text evidence="14">The sequence shown here is derived from an EMBL/GenBank/DDBJ whole genome shotgun (WGS) entry which is preliminary data.</text>
</comment>
<evidence type="ECO:0000256" key="11">
    <source>
        <dbReference type="ARBA" id="ARBA00023303"/>
    </source>
</evidence>
<evidence type="ECO:0000313" key="15">
    <source>
        <dbReference type="Proteomes" id="UP000749559"/>
    </source>
</evidence>
<dbReference type="Gene3D" id="1.20.120.350">
    <property type="entry name" value="Voltage-gated potassium channels. Chain C"/>
    <property type="match status" value="1"/>
</dbReference>
<dbReference type="InterPro" id="IPR003972">
    <property type="entry name" value="K_chnl_volt-dep_Kv1"/>
</dbReference>
<keyword evidence="4 13" id="KW-0812">Transmembrane</keyword>
<evidence type="ECO:0000256" key="7">
    <source>
        <dbReference type="ARBA" id="ARBA00022958"/>
    </source>
</evidence>
<keyword evidence="10 13" id="KW-0472">Membrane</keyword>
<keyword evidence="9" id="KW-0406">Ion transport</keyword>
<dbReference type="PRINTS" id="PR00169">
    <property type="entry name" value="KCHANNEL"/>
</dbReference>
<dbReference type="InterPro" id="IPR027359">
    <property type="entry name" value="Volt_channel_dom_sf"/>
</dbReference>
<evidence type="ECO:0000256" key="6">
    <source>
        <dbReference type="ARBA" id="ARBA00022882"/>
    </source>
</evidence>
<keyword evidence="7" id="KW-0630">Potassium</keyword>
<evidence type="ECO:0000256" key="5">
    <source>
        <dbReference type="ARBA" id="ARBA00022826"/>
    </source>
</evidence>
<dbReference type="GO" id="GO:0008076">
    <property type="term" value="C:voltage-gated potassium channel complex"/>
    <property type="evidence" value="ECO:0007669"/>
    <property type="project" value="InterPro"/>
</dbReference>
<dbReference type="AlphaFoldDB" id="A0A8J1T7B1"/>
<dbReference type="InterPro" id="IPR003968">
    <property type="entry name" value="K_chnl_volt-dep_Kv"/>
</dbReference>
<dbReference type="Gene3D" id="1.10.287.70">
    <property type="match status" value="1"/>
</dbReference>
<evidence type="ECO:0000313" key="14">
    <source>
        <dbReference type="EMBL" id="CAH1783926.1"/>
    </source>
</evidence>
<evidence type="ECO:0000256" key="1">
    <source>
        <dbReference type="ARBA" id="ARBA00004141"/>
    </source>
</evidence>
<dbReference type="Proteomes" id="UP000749559">
    <property type="component" value="Unassembled WGS sequence"/>
</dbReference>
<feature type="transmembrane region" description="Helical" evidence="13">
    <location>
        <begin position="276"/>
        <end position="296"/>
    </location>
</feature>
<evidence type="ECO:0000256" key="3">
    <source>
        <dbReference type="ARBA" id="ARBA00022538"/>
    </source>
</evidence>
<dbReference type="PANTHER" id="PTHR11537">
    <property type="entry name" value="VOLTAGE-GATED POTASSIUM CHANNEL"/>
    <property type="match status" value="1"/>
</dbReference>
<evidence type="ECO:0000256" key="2">
    <source>
        <dbReference type="ARBA" id="ARBA00022448"/>
    </source>
</evidence>
<comment type="subcellular location">
    <subcellularLocation>
        <location evidence="1">Membrane</location>
        <topology evidence="1">Multi-pass membrane protein</topology>
    </subcellularLocation>
</comment>
<dbReference type="InterPro" id="IPR011333">
    <property type="entry name" value="SKP1/BTB/POZ_sf"/>
</dbReference>
<evidence type="ECO:0000256" key="4">
    <source>
        <dbReference type="ARBA" id="ARBA00022692"/>
    </source>
</evidence>
<dbReference type="OrthoDB" id="415460at2759"/>
<protein>
    <submittedName>
        <fullName evidence="14">Uncharacterized protein</fullName>
    </submittedName>
</protein>
<keyword evidence="6" id="KW-0851">Voltage-gated channel</keyword>
<feature type="transmembrane region" description="Helical" evidence="13">
    <location>
        <begin position="442"/>
        <end position="466"/>
    </location>
</feature>
<dbReference type="SUPFAM" id="SSF54695">
    <property type="entry name" value="POZ domain"/>
    <property type="match status" value="1"/>
</dbReference>
<dbReference type="Gene3D" id="3.30.710.10">
    <property type="entry name" value="Potassium Channel Kv1.1, Chain A"/>
    <property type="match status" value="1"/>
</dbReference>
<dbReference type="GO" id="GO:0001508">
    <property type="term" value="P:action potential"/>
    <property type="evidence" value="ECO:0007669"/>
    <property type="project" value="TreeGrafter"/>
</dbReference>
<dbReference type="InterPro" id="IPR028325">
    <property type="entry name" value="VG_K_chnl"/>
</dbReference>
<keyword evidence="8 13" id="KW-1133">Transmembrane helix</keyword>
<accession>A0A8J1T7B1</accession>
<name>A0A8J1T7B1_OWEFU</name>
<feature type="transmembrane region" description="Helical" evidence="13">
    <location>
        <begin position="224"/>
        <end position="244"/>
    </location>
</feature>
<proteinExistence type="predicted"/>
<dbReference type="SUPFAM" id="SSF81324">
    <property type="entry name" value="Voltage-gated potassium channels"/>
    <property type="match status" value="1"/>
</dbReference>
<dbReference type="FunFam" id="1.20.120.350:FF:000074">
    <property type="entry name" value="SHaW family of potassium channels"/>
    <property type="match status" value="1"/>
</dbReference>